<comment type="caution">
    <text evidence="2">The sequence shown here is derived from an EMBL/GenBank/DDBJ whole genome shotgun (WGS) entry which is preliminary data.</text>
</comment>
<name>A0A7J8CIW3_ROUAE</name>
<keyword evidence="3" id="KW-1185">Reference proteome</keyword>
<proteinExistence type="predicted"/>
<gene>
    <name evidence="2" type="ORF">HJG63_009225</name>
</gene>
<evidence type="ECO:0000256" key="1">
    <source>
        <dbReference type="SAM" id="MobiDB-lite"/>
    </source>
</evidence>
<sequence>MDEDCRTGLAGDRAAVQMPTGSLPLAPAGPPKPPQLSAEVPKWLEDSLLRLRDAGGGAALWALVPPRLQGLGGRRPFTPKAQNPQRAAAASPPGRPAVAPRARLHAFLAEPRSLLRGRGCGDGERSVSTSDWRQLRPCDQLWPMKHEA</sequence>
<feature type="region of interest" description="Disordered" evidence="1">
    <location>
        <begin position="72"/>
        <end position="101"/>
    </location>
</feature>
<feature type="region of interest" description="Disordered" evidence="1">
    <location>
        <begin position="1"/>
        <end position="38"/>
    </location>
</feature>
<dbReference type="AlphaFoldDB" id="A0A7J8CIW3"/>
<dbReference type="EMBL" id="JACASE010000014">
    <property type="protein sequence ID" value="KAF6410788.1"/>
    <property type="molecule type" value="Genomic_DNA"/>
</dbReference>
<protein>
    <submittedName>
        <fullName evidence="2">Uncharacterized protein</fullName>
    </submittedName>
</protein>
<evidence type="ECO:0000313" key="3">
    <source>
        <dbReference type="Proteomes" id="UP000593571"/>
    </source>
</evidence>
<reference evidence="2 3" key="1">
    <citation type="journal article" date="2020" name="Nature">
        <title>Six reference-quality genomes reveal evolution of bat adaptations.</title>
        <authorList>
            <person name="Jebb D."/>
            <person name="Huang Z."/>
            <person name="Pippel M."/>
            <person name="Hughes G.M."/>
            <person name="Lavrichenko K."/>
            <person name="Devanna P."/>
            <person name="Winkler S."/>
            <person name="Jermiin L.S."/>
            <person name="Skirmuntt E.C."/>
            <person name="Katzourakis A."/>
            <person name="Burkitt-Gray L."/>
            <person name="Ray D.A."/>
            <person name="Sullivan K.A.M."/>
            <person name="Roscito J.G."/>
            <person name="Kirilenko B.M."/>
            <person name="Davalos L.M."/>
            <person name="Corthals A.P."/>
            <person name="Power M.L."/>
            <person name="Jones G."/>
            <person name="Ransome R.D."/>
            <person name="Dechmann D.K.N."/>
            <person name="Locatelli A.G."/>
            <person name="Puechmaille S.J."/>
            <person name="Fedrigo O."/>
            <person name="Jarvis E.D."/>
            <person name="Hiller M."/>
            <person name="Vernes S.C."/>
            <person name="Myers E.W."/>
            <person name="Teeling E.C."/>
        </authorList>
    </citation>
    <scope>NUCLEOTIDE SEQUENCE [LARGE SCALE GENOMIC DNA]</scope>
    <source>
        <strain evidence="2">MRouAeg1</strain>
        <tissue evidence="2">Muscle</tissue>
    </source>
</reference>
<feature type="compositionally biased region" description="Low complexity" evidence="1">
    <location>
        <begin position="86"/>
        <end position="101"/>
    </location>
</feature>
<evidence type="ECO:0000313" key="2">
    <source>
        <dbReference type="EMBL" id="KAF6410788.1"/>
    </source>
</evidence>
<accession>A0A7J8CIW3</accession>
<dbReference type="Proteomes" id="UP000593571">
    <property type="component" value="Unassembled WGS sequence"/>
</dbReference>
<organism evidence="2 3">
    <name type="scientific">Rousettus aegyptiacus</name>
    <name type="common">Egyptian fruit bat</name>
    <name type="synonym">Pteropus aegyptiacus</name>
    <dbReference type="NCBI Taxonomy" id="9407"/>
    <lineage>
        <taxon>Eukaryota</taxon>
        <taxon>Metazoa</taxon>
        <taxon>Chordata</taxon>
        <taxon>Craniata</taxon>
        <taxon>Vertebrata</taxon>
        <taxon>Euteleostomi</taxon>
        <taxon>Mammalia</taxon>
        <taxon>Eutheria</taxon>
        <taxon>Laurasiatheria</taxon>
        <taxon>Chiroptera</taxon>
        <taxon>Yinpterochiroptera</taxon>
        <taxon>Pteropodoidea</taxon>
        <taxon>Pteropodidae</taxon>
        <taxon>Rousettinae</taxon>
        <taxon>Rousettus</taxon>
    </lineage>
</organism>